<evidence type="ECO:0000256" key="6">
    <source>
        <dbReference type="ARBA" id="ARBA00023315"/>
    </source>
</evidence>
<dbReference type="OrthoDB" id="9815592at2"/>
<comment type="similarity">
    <text evidence="1">Belongs to the transferase hexapeptide repeat family.</text>
</comment>
<dbReference type="InterPro" id="IPR011004">
    <property type="entry name" value="Trimer_LpxA-like_sf"/>
</dbReference>
<dbReference type="AlphaFoldDB" id="A0A4P6P236"/>
<name>A0A4P6P236_9GAMM</name>
<dbReference type="SUPFAM" id="SSF51161">
    <property type="entry name" value="Trimeric LpxA-like enzymes"/>
    <property type="match status" value="1"/>
</dbReference>
<organism evidence="8 9">
    <name type="scientific">Litorilituus sediminis</name>
    <dbReference type="NCBI Taxonomy" id="718192"/>
    <lineage>
        <taxon>Bacteria</taxon>
        <taxon>Pseudomonadati</taxon>
        <taxon>Pseudomonadota</taxon>
        <taxon>Gammaproteobacteria</taxon>
        <taxon>Alteromonadales</taxon>
        <taxon>Colwelliaceae</taxon>
        <taxon>Litorilituus</taxon>
    </lineage>
</organism>
<evidence type="ECO:0000313" key="9">
    <source>
        <dbReference type="Proteomes" id="UP000290244"/>
    </source>
</evidence>
<reference evidence="8 9" key="1">
    <citation type="submission" date="2018-12" db="EMBL/GenBank/DDBJ databases">
        <title>Complete genome of Litorilituus sediminis.</title>
        <authorList>
            <person name="Liu A."/>
            <person name="Rong J."/>
        </authorList>
    </citation>
    <scope>NUCLEOTIDE SEQUENCE [LARGE SCALE GENOMIC DNA]</scope>
    <source>
        <strain evidence="8 9">JCM 17549</strain>
    </source>
</reference>
<dbReference type="InterPro" id="IPR050179">
    <property type="entry name" value="Trans_hexapeptide_repeat"/>
</dbReference>
<dbReference type="Proteomes" id="UP000290244">
    <property type="component" value="Chromosome"/>
</dbReference>
<dbReference type="Gene3D" id="2.160.10.10">
    <property type="entry name" value="Hexapeptide repeat proteins"/>
    <property type="match status" value="1"/>
</dbReference>
<dbReference type="InterPro" id="IPR001451">
    <property type="entry name" value="Hexapep"/>
</dbReference>
<dbReference type="CDD" id="cd04647">
    <property type="entry name" value="LbH_MAT_like"/>
    <property type="match status" value="1"/>
</dbReference>
<dbReference type="GO" id="GO:0008811">
    <property type="term" value="F:chloramphenicol O-acetyltransferase activity"/>
    <property type="evidence" value="ECO:0007669"/>
    <property type="project" value="UniProtKB-EC"/>
</dbReference>
<dbReference type="EC" id="2.3.1.28" evidence="2"/>
<dbReference type="RefSeq" id="WP_130600303.1">
    <property type="nucleotide sequence ID" value="NZ_CP034759.1"/>
</dbReference>
<dbReference type="Pfam" id="PF00132">
    <property type="entry name" value="Hexapep"/>
    <property type="match status" value="2"/>
</dbReference>
<evidence type="ECO:0000256" key="3">
    <source>
        <dbReference type="ARBA" id="ARBA00020291"/>
    </source>
</evidence>
<dbReference type="PANTHER" id="PTHR43300">
    <property type="entry name" value="ACETYLTRANSFERASE"/>
    <property type="match status" value="1"/>
</dbReference>
<dbReference type="KEGG" id="lsd:EMK97_05890"/>
<protein>
    <recommendedName>
        <fullName evidence="3">Chloramphenicol acetyltransferase</fullName>
        <ecNumber evidence="2">2.3.1.28</ecNumber>
    </recommendedName>
</protein>
<sequence>MAYLSSSELKELGFAYIGENVKISDKASLYNCEQISIDDNSRIDDFCVVSGKVKIGKYCHITPYCLVAGGIKGIEMEDYATLAYRVNVFAQTDDYSGGSMVNSLIPKKFKTETFAKVTIGKHVIIGTGSTVMPGVTVSEGCSVGAMSLITKTTSPWGIYAGIPAKRIKERKRDILNIEQEFLMEINQ</sequence>
<evidence type="ECO:0000256" key="7">
    <source>
        <dbReference type="ARBA" id="ARBA00047633"/>
    </source>
</evidence>
<dbReference type="GO" id="GO:0046677">
    <property type="term" value="P:response to antibiotic"/>
    <property type="evidence" value="ECO:0007669"/>
    <property type="project" value="UniProtKB-KW"/>
</dbReference>
<keyword evidence="5" id="KW-0046">Antibiotic resistance</keyword>
<dbReference type="EMBL" id="CP034759">
    <property type="protein sequence ID" value="QBG35281.1"/>
    <property type="molecule type" value="Genomic_DNA"/>
</dbReference>
<dbReference type="PANTHER" id="PTHR43300:SF12">
    <property type="entry name" value="CHLORAMPHENICOL ACETYLTRANSFERASE"/>
    <property type="match status" value="1"/>
</dbReference>
<evidence type="ECO:0000256" key="2">
    <source>
        <dbReference type="ARBA" id="ARBA00013235"/>
    </source>
</evidence>
<evidence type="ECO:0000313" key="8">
    <source>
        <dbReference type="EMBL" id="QBG35281.1"/>
    </source>
</evidence>
<accession>A0A4P6P236</accession>
<comment type="catalytic activity">
    <reaction evidence="7">
        <text>chloramphenicol + acetyl-CoA = chloramphenicol 3-acetate + CoA</text>
        <dbReference type="Rhea" id="RHEA:18421"/>
        <dbReference type="ChEBI" id="CHEBI:16730"/>
        <dbReference type="ChEBI" id="CHEBI:17698"/>
        <dbReference type="ChEBI" id="CHEBI:57287"/>
        <dbReference type="ChEBI" id="CHEBI:57288"/>
        <dbReference type="EC" id="2.3.1.28"/>
    </reaction>
</comment>
<keyword evidence="9" id="KW-1185">Reference proteome</keyword>
<keyword evidence="6 8" id="KW-0012">Acyltransferase</keyword>
<keyword evidence="4 8" id="KW-0808">Transferase</keyword>
<proteinExistence type="inferred from homology"/>
<gene>
    <name evidence="8" type="ORF">EMK97_05890</name>
</gene>
<evidence type="ECO:0000256" key="1">
    <source>
        <dbReference type="ARBA" id="ARBA00007274"/>
    </source>
</evidence>
<evidence type="ECO:0000256" key="5">
    <source>
        <dbReference type="ARBA" id="ARBA00023251"/>
    </source>
</evidence>
<evidence type="ECO:0000256" key="4">
    <source>
        <dbReference type="ARBA" id="ARBA00022679"/>
    </source>
</evidence>